<feature type="region of interest" description="Disordered" evidence="1">
    <location>
        <begin position="234"/>
        <end position="267"/>
    </location>
</feature>
<feature type="region of interest" description="Disordered" evidence="1">
    <location>
        <begin position="116"/>
        <end position="159"/>
    </location>
</feature>
<sequence>MNWATIAPETRLYKGKSLFRWEDSPGLEHHCGVCAVPLHNSRAKTSCIGKHVEPCYRFHQQLHFVGKSHECFGCNSSDELHHNRHKEILRIVRQIQAIDDASSLLATDRNLFGKGRRTSESTTITTDTSSVSESQDGEDTKMTRRERKKAKKAGNNSVKDKHGMEIFPQEELDFISEAIHLTVHESKGAWEGTYVYDHKQQRLEAEEQAVIDDNDAEDDDIQSITSSMTDFAVKSPDEMTPRQRKTQKKFNSAINHSSYNGGSRKYGSPKLDPFDGVDSDIFSRLGIEIANPANNSKKRKELATKLVAAVKEDIGIIEREDADTVMREEGFWRWAGKTALHYIKETRKDFDWATGQKITGARRFEFIEEMDIAEAINEQPAEPLPEPEPEPQSAVVEDEFVTVVSKKPVPAKAKKAKKYTSITVPTKSAKKALGRPPLAFGQDIDPIEEEEGAEDFQEMVRRQQQKLAGDGMLGKWNQPPSPYVPPRTRGSKVLRLK</sequence>
<feature type="compositionally biased region" description="Acidic residues" evidence="1">
    <location>
        <begin position="445"/>
        <end position="457"/>
    </location>
</feature>
<reference evidence="2 3" key="1">
    <citation type="submission" date="2016-03" db="EMBL/GenBank/DDBJ databases">
        <authorList>
            <person name="Ploux O."/>
        </authorList>
    </citation>
    <scope>NUCLEOTIDE SEQUENCE [LARGE SCALE GENOMIC DNA]</scope>
    <source>
        <strain evidence="2 3">UAMH 11012</strain>
    </source>
</reference>
<feature type="region of interest" description="Disordered" evidence="1">
    <location>
        <begin position="432"/>
        <end position="497"/>
    </location>
</feature>
<dbReference type="Proteomes" id="UP000184330">
    <property type="component" value="Unassembled WGS sequence"/>
</dbReference>
<dbReference type="AlphaFoldDB" id="A0A1L7XIW4"/>
<name>A0A1L7XIW4_9HELO</name>
<evidence type="ECO:0000313" key="3">
    <source>
        <dbReference type="Proteomes" id="UP000184330"/>
    </source>
</evidence>
<feature type="compositionally biased region" description="Low complexity" evidence="1">
    <location>
        <begin position="120"/>
        <end position="134"/>
    </location>
</feature>
<evidence type="ECO:0000256" key="1">
    <source>
        <dbReference type="SAM" id="MobiDB-lite"/>
    </source>
</evidence>
<dbReference type="OrthoDB" id="3642840at2759"/>
<keyword evidence="3" id="KW-1185">Reference proteome</keyword>
<evidence type="ECO:0000313" key="2">
    <source>
        <dbReference type="EMBL" id="CZR64971.1"/>
    </source>
</evidence>
<feature type="compositionally biased region" description="Polar residues" evidence="1">
    <location>
        <begin position="249"/>
        <end position="261"/>
    </location>
</feature>
<dbReference type="STRING" id="576137.A0A1L7XIW4"/>
<dbReference type="EMBL" id="FJOG01000028">
    <property type="protein sequence ID" value="CZR64971.1"/>
    <property type="molecule type" value="Genomic_DNA"/>
</dbReference>
<gene>
    <name evidence="2" type="ORF">PAC_14871</name>
</gene>
<protein>
    <submittedName>
        <fullName evidence="2">Uncharacterized protein</fullName>
    </submittedName>
</protein>
<accession>A0A1L7XIW4</accession>
<organism evidence="2 3">
    <name type="scientific">Phialocephala subalpina</name>
    <dbReference type="NCBI Taxonomy" id="576137"/>
    <lineage>
        <taxon>Eukaryota</taxon>
        <taxon>Fungi</taxon>
        <taxon>Dikarya</taxon>
        <taxon>Ascomycota</taxon>
        <taxon>Pezizomycotina</taxon>
        <taxon>Leotiomycetes</taxon>
        <taxon>Helotiales</taxon>
        <taxon>Mollisiaceae</taxon>
        <taxon>Phialocephala</taxon>
        <taxon>Phialocephala fortinii species complex</taxon>
    </lineage>
</organism>
<proteinExistence type="predicted"/>